<evidence type="ECO:0000313" key="2">
    <source>
        <dbReference type="Proteomes" id="UP001057402"/>
    </source>
</evidence>
<protein>
    <submittedName>
        <fullName evidence="1">Uncharacterized protein</fullName>
    </submittedName>
</protein>
<keyword evidence="2" id="KW-1185">Reference proteome</keyword>
<sequence>MGSISADPIPSIATTAAFLLVLAAFTMVMYFLWWNPLRIQRMMAGQGIQGPPYQLVFGNTRQASQMNVASLHKPLKLSDDILHKVQPHIYTWTKAYGKNYISWRGSEPTLNISDTEMAKQVMNNKDDYFVKGKPISFGKMILGYGLVTADGENWVKQRKLANHAFHGESLKEMVPAMVDSVYLMLERWKGIKGKDVEVFEEFRFLTSEVISRTAFGSSYEEGRHIFQMISQLTTVTSRNFHTWRIPGLSLLLRTADEAEGYRLEKGIREAILEVVRKREALKKSGKMNSYGTDFLGRLMEANHEDDGSKKITINTLVDECKTFYFAGQETTNTMLGWTMFHLASHPYWQEEARKEVVDVFGDLDPNFEGVAKLRTMMMILNESLRLYSPITGLNRKVILRPIE</sequence>
<name>A0ACB9SDH4_9MYRT</name>
<reference evidence="2" key="1">
    <citation type="journal article" date="2023" name="Front. Plant Sci.">
        <title>Chromosomal-level genome assembly of Melastoma candidum provides insights into trichome evolution.</title>
        <authorList>
            <person name="Zhong Y."/>
            <person name="Wu W."/>
            <person name="Sun C."/>
            <person name="Zou P."/>
            <person name="Liu Y."/>
            <person name="Dai S."/>
            <person name="Zhou R."/>
        </authorList>
    </citation>
    <scope>NUCLEOTIDE SEQUENCE [LARGE SCALE GENOMIC DNA]</scope>
</reference>
<comment type="caution">
    <text evidence="1">The sequence shown here is derived from an EMBL/GenBank/DDBJ whole genome shotgun (WGS) entry which is preliminary data.</text>
</comment>
<organism evidence="1 2">
    <name type="scientific">Melastoma candidum</name>
    <dbReference type="NCBI Taxonomy" id="119954"/>
    <lineage>
        <taxon>Eukaryota</taxon>
        <taxon>Viridiplantae</taxon>
        <taxon>Streptophyta</taxon>
        <taxon>Embryophyta</taxon>
        <taxon>Tracheophyta</taxon>
        <taxon>Spermatophyta</taxon>
        <taxon>Magnoliopsida</taxon>
        <taxon>eudicotyledons</taxon>
        <taxon>Gunneridae</taxon>
        <taxon>Pentapetalae</taxon>
        <taxon>rosids</taxon>
        <taxon>malvids</taxon>
        <taxon>Myrtales</taxon>
        <taxon>Melastomataceae</taxon>
        <taxon>Melastomatoideae</taxon>
        <taxon>Melastomateae</taxon>
        <taxon>Melastoma</taxon>
    </lineage>
</organism>
<dbReference type="EMBL" id="CM042881">
    <property type="protein sequence ID" value="KAI4387543.1"/>
    <property type="molecule type" value="Genomic_DNA"/>
</dbReference>
<gene>
    <name evidence="1" type="ORF">MLD38_005369</name>
</gene>
<evidence type="ECO:0000313" key="1">
    <source>
        <dbReference type="EMBL" id="KAI4387543.1"/>
    </source>
</evidence>
<accession>A0ACB9SDH4</accession>
<dbReference type="Proteomes" id="UP001057402">
    <property type="component" value="Chromosome 2"/>
</dbReference>
<proteinExistence type="predicted"/>